<dbReference type="Gene3D" id="2.60.260.20">
    <property type="entry name" value="Urease metallochaperone UreE, N-terminal domain"/>
    <property type="match status" value="2"/>
</dbReference>
<evidence type="ECO:0000256" key="5">
    <source>
        <dbReference type="PROSITE-ProRule" id="PRU00546"/>
    </source>
</evidence>
<feature type="domain" description="CR-type" evidence="8">
    <location>
        <begin position="410"/>
        <end position="492"/>
    </location>
</feature>
<evidence type="ECO:0000259" key="7">
    <source>
        <dbReference type="PROSITE" id="PS50076"/>
    </source>
</evidence>
<evidence type="ECO:0000313" key="10">
    <source>
        <dbReference type="Proteomes" id="UP001189429"/>
    </source>
</evidence>
<dbReference type="InterPro" id="IPR036410">
    <property type="entry name" value="HSP_DnaJ_Cys-rich_dom_sf"/>
</dbReference>
<dbReference type="PROSITE" id="PS00636">
    <property type="entry name" value="DNAJ_1"/>
    <property type="match status" value="1"/>
</dbReference>
<evidence type="ECO:0000256" key="2">
    <source>
        <dbReference type="ARBA" id="ARBA00022737"/>
    </source>
</evidence>
<dbReference type="SUPFAM" id="SSF46565">
    <property type="entry name" value="Chaperone J-domain"/>
    <property type="match status" value="1"/>
</dbReference>
<dbReference type="SUPFAM" id="SSF57938">
    <property type="entry name" value="DnaJ/Hsp40 cysteine-rich domain"/>
    <property type="match status" value="1"/>
</dbReference>
<dbReference type="InterPro" id="IPR001623">
    <property type="entry name" value="DnaJ_domain"/>
</dbReference>
<keyword evidence="4 5" id="KW-0862">Zinc</keyword>
<evidence type="ECO:0000259" key="8">
    <source>
        <dbReference type="PROSITE" id="PS51188"/>
    </source>
</evidence>
<feature type="region of interest" description="Disordered" evidence="6">
    <location>
        <begin position="636"/>
        <end position="715"/>
    </location>
</feature>
<dbReference type="InterPro" id="IPR036869">
    <property type="entry name" value="J_dom_sf"/>
</dbReference>
<dbReference type="InterPro" id="IPR008971">
    <property type="entry name" value="HSP40/DnaJ_pept-bd"/>
</dbReference>
<feature type="zinc finger region" description="CR-type" evidence="5">
    <location>
        <begin position="410"/>
        <end position="492"/>
    </location>
</feature>
<feature type="region of interest" description="Disordered" evidence="6">
    <location>
        <begin position="165"/>
        <end position="225"/>
    </location>
</feature>
<feature type="compositionally biased region" description="Basic and acidic residues" evidence="6">
    <location>
        <begin position="165"/>
        <end position="176"/>
    </location>
</feature>
<dbReference type="Gene3D" id="2.10.230.10">
    <property type="entry name" value="Heat shock protein DnaJ, cysteine-rich domain"/>
    <property type="match status" value="1"/>
</dbReference>
<feature type="compositionally biased region" description="Gly residues" evidence="6">
    <location>
        <begin position="647"/>
        <end position="658"/>
    </location>
</feature>
<keyword evidence="2" id="KW-0677">Repeat</keyword>
<dbReference type="Gene3D" id="1.10.287.110">
    <property type="entry name" value="DnaJ domain"/>
    <property type="match status" value="1"/>
</dbReference>
<dbReference type="InterPro" id="IPR018253">
    <property type="entry name" value="DnaJ_domain_CS"/>
</dbReference>
<dbReference type="InterPro" id="IPR044713">
    <property type="entry name" value="DNJA1/2-like"/>
</dbReference>
<dbReference type="SMART" id="SM00271">
    <property type="entry name" value="DnaJ"/>
    <property type="match status" value="1"/>
</dbReference>
<dbReference type="EMBL" id="CAUYUJ010017483">
    <property type="protein sequence ID" value="CAK0875177.1"/>
    <property type="molecule type" value="Genomic_DNA"/>
</dbReference>
<evidence type="ECO:0000256" key="4">
    <source>
        <dbReference type="ARBA" id="ARBA00022833"/>
    </source>
</evidence>
<dbReference type="PANTHER" id="PTHR43888">
    <property type="entry name" value="DNAJ-LIKE-2, ISOFORM A-RELATED"/>
    <property type="match status" value="1"/>
</dbReference>
<comment type="caution">
    <text evidence="9">The sequence shown here is derived from an EMBL/GenBank/DDBJ whole genome shotgun (WGS) entry which is preliminary data.</text>
</comment>
<dbReference type="HAMAP" id="MF_01152">
    <property type="entry name" value="DnaJ"/>
    <property type="match status" value="1"/>
</dbReference>
<feature type="compositionally biased region" description="Basic and acidic residues" evidence="6">
    <location>
        <begin position="681"/>
        <end position="704"/>
    </location>
</feature>
<dbReference type="Pfam" id="PF01556">
    <property type="entry name" value="DnaJ_C"/>
    <property type="match status" value="1"/>
</dbReference>
<dbReference type="SUPFAM" id="SSF49493">
    <property type="entry name" value="HSP40/DnaJ peptide-binding domain"/>
    <property type="match status" value="2"/>
</dbReference>
<name>A0ABN9VRP6_9DINO</name>
<dbReference type="InterPro" id="IPR001305">
    <property type="entry name" value="HSP_DnaJ_Cys-rich_dom"/>
</dbReference>
<dbReference type="InterPro" id="IPR002939">
    <property type="entry name" value="DnaJ_C"/>
</dbReference>
<keyword evidence="3 5" id="KW-0863">Zinc-finger</keyword>
<feature type="domain" description="J" evidence="7">
    <location>
        <begin position="276"/>
        <end position="343"/>
    </location>
</feature>
<accession>A0ABN9VRP6</accession>
<keyword evidence="10" id="KW-1185">Reference proteome</keyword>
<protein>
    <submittedName>
        <fullName evidence="9">Uncharacterized protein</fullName>
    </submittedName>
</protein>
<dbReference type="Proteomes" id="UP001189429">
    <property type="component" value="Unassembled WGS sequence"/>
</dbReference>
<dbReference type="CDD" id="cd10747">
    <property type="entry name" value="DnaJ_C"/>
    <property type="match status" value="1"/>
</dbReference>
<evidence type="ECO:0000256" key="6">
    <source>
        <dbReference type="SAM" id="MobiDB-lite"/>
    </source>
</evidence>
<reference evidence="9" key="1">
    <citation type="submission" date="2023-10" db="EMBL/GenBank/DDBJ databases">
        <authorList>
            <person name="Chen Y."/>
            <person name="Shah S."/>
            <person name="Dougan E. K."/>
            <person name="Thang M."/>
            <person name="Chan C."/>
        </authorList>
    </citation>
    <scope>NUCLEOTIDE SEQUENCE [LARGE SCALE GENOMIC DNA]</scope>
</reference>
<organism evidence="9 10">
    <name type="scientific">Prorocentrum cordatum</name>
    <dbReference type="NCBI Taxonomy" id="2364126"/>
    <lineage>
        <taxon>Eukaryota</taxon>
        <taxon>Sar</taxon>
        <taxon>Alveolata</taxon>
        <taxon>Dinophyceae</taxon>
        <taxon>Prorocentrales</taxon>
        <taxon>Prorocentraceae</taxon>
        <taxon>Prorocentrum</taxon>
    </lineage>
</organism>
<sequence>MRTFCRVAGCGGPWRARVPTRPRVRVTFRQGDLCCGTAGIPPALTGAFYFAWIWPPPRFWSRAPQLTRCLGSLSRAPSRPAVGLEWEFSEGRTGVPAGLLRFESGPDGQIGGRRHQPNGGRPSPHLCAHAGAHGLHVLSAVSPPPRPLRLPPRLLSCFSSPRERPSVARALRESSGRRPKVCPRGSGARVGPPWGGGAEGGLPLPRPRSRPSLTRPLANATPAGPVDAGALDTPVGLHLAADILKVPTPWPLFQKSDLQGCGSHVAEARLQPAEESLYDTLGVERGASEAEIKKAYRRAALRSHPDKAPEGEREAYEERFKQISRAYEILSDPQKRQVYDARGEAAFNGQDASGGQGFPGGPGGFATQDPFDMFRNMFGGQNFDFGRGGRMRTPDVGYAMEVSLEDIYAGCTREVRYQQDVVCTRCGGRGASRVDACSSCGGSGVRVTQRQVLPGVVTQVQQPCQACRGAGATVPPGATCESCKGSGMMSKEAKLPVKVPPGCPSKSRFVFGGMADEAPGMETGDIIVEVWEKKHPDFSRLGDTDLLLDRRVPLLDALCGVRFTLRHLDGGDLEVSCPEGEIVRPGDVWIVKGRGMPRSSGGHGDLVLRFEVEFPRSLPTSGGGDGASMRERLRPLLDPGAPAEPAGAGGGAGAGWSGLFGKRSGSATANQAPAMRATPQRSKEVRDLLAQQERERAAEREGRERRRSGAQCSQM</sequence>
<evidence type="ECO:0000313" key="9">
    <source>
        <dbReference type="EMBL" id="CAK0875177.1"/>
    </source>
</evidence>
<dbReference type="InterPro" id="IPR012724">
    <property type="entry name" value="DnaJ"/>
</dbReference>
<proteinExistence type="inferred from homology"/>
<keyword evidence="1 5" id="KW-0479">Metal-binding</keyword>
<gene>
    <name evidence="9" type="ORF">PCOR1329_LOCUS59899</name>
</gene>
<evidence type="ECO:0000256" key="3">
    <source>
        <dbReference type="ARBA" id="ARBA00022771"/>
    </source>
</evidence>
<dbReference type="PRINTS" id="PR00625">
    <property type="entry name" value="JDOMAIN"/>
</dbReference>
<dbReference type="CDD" id="cd06257">
    <property type="entry name" value="DnaJ"/>
    <property type="match status" value="1"/>
</dbReference>
<evidence type="ECO:0000256" key="1">
    <source>
        <dbReference type="ARBA" id="ARBA00022723"/>
    </source>
</evidence>
<dbReference type="PROSITE" id="PS50076">
    <property type="entry name" value="DNAJ_2"/>
    <property type="match status" value="1"/>
</dbReference>
<dbReference type="Pfam" id="PF00226">
    <property type="entry name" value="DnaJ"/>
    <property type="match status" value="1"/>
</dbReference>
<dbReference type="PROSITE" id="PS51188">
    <property type="entry name" value="ZF_CR"/>
    <property type="match status" value="1"/>
</dbReference>
<dbReference type="Pfam" id="PF00684">
    <property type="entry name" value="DnaJ_CXXCXGXG"/>
    <property type="match status" value="1"/>
</dbReference>